<dbReference type="AlphaFoldDB" id="A0A0M4FWF6"/>
<evidence type="ECO:0000256" key="1">
    <source>
        <dbReference type="PROSITE-ProRule" id="PRU00464"/>
    </source>
</evidence>
<accession>A0A0M4FWF6</accession>
<feature type="short sequence motif" description="Histidine triad motif" evidence="1">
    <location>
        <begin position="95"/>
        <end position="99"/>
    </location>
</feature>
<organism evidence="3 4">
    <name type="scientific">Bacillus gobiensis</name>
    <dbReference type="NCBI Taxonomy" id="1441095"/>
    <lineage>
        <taxon>Bacteria</taxon>
        <taxon>Bacillati</taxon>
        <taxon>Bacillota</taxon>
        <taxon>Bacilli</taxon>
        <taxon>Bacillales</taxon>
        <taxon>Bacillaceae</taxon>
        <taxon>Bacillus</taxon>
    </lineage>
</organism>
<dbReference type="PANTHER" id="PTHR42997:SF1">
    <property type="entry name" value="AP-4-A PHOSPHORYLASE"/>
    <property type="match status" value="1"/>
</dbReference>
<dbReference type="PATRIC" id="fig|1441095.3.peg.3825"/>
<dbReference type="InterPro" id="IPR036265">
    <property type="entry name" value="HIT-like_sf"/>
</dbReference>
<dbReference type="Proteomes" id="UP000067625">
    <property type="component" value="Chromosome"/>
</dbReference>
<sequence length="150" mass="17484">MENRDCFYCSKDQALESLMIEITKLNVSTLYLNKDQTHKGRCIIAFDRHVRELFQLKQEERYYFIEDISNVAKVLDQLFHPDKINFAIYGDLVSHLHIHVVPKVKDSPEWGEAFVNSPKSKKYLSQKNYDDLIHEIKIGLKQGGILNGLT</sequence>
<dbReference type="Pfam" id="PF01230">
    <property type="entry name" value="HIT"/>
    <property type="match status" value="1"/>
</dbReference>
<evidence type="ECO:0000313" key="4">
    <source>
        <dbReference type="Proteomes" id="UP000067625"/>
    </source>
</evidence>
<reference evidence="4" key="1">
    <citation type="submission" date="2015-08" db="EMBL/GenBank/DDBJ databases">
        <title>Genome sequencing project for genomic taxonomy and phylogenomics of Bacillus-like bacteria.</title>
        <authorList>
            <person name="Liu B."/>
            <person name="Wang J."/>
            <person name="Zhu Y."/>
            <person name="Liu G."/>
            <person name="Chen Q."/>
            <person name="Chen Z."/>
            <person name="Lan J."/>
            <person name="Che J."/>
            <person name="Ge C."/>
            <person name="Shi H."/>
            <person name="Pan Z."/>
            <person name="Liu X."/>
        </authorList>
    </citation>
    <scope>NUCLEOTIDE SEQUENCE [LARGE SCALE GENOMIC DNA]</scope>
    <source>
        <strain evidence="4">FJAT-4402</strain>
    </source>
</reference>
<proteinExistence type="predicted"/>
<dbReference type="SUPFAM" id="SSF54197">
    <property type="entry name" value="HIT-like"/>
    <property type="match status" value="1"/>
</dbReference>
<evidence type="ECO:0000259" key="2">
    <source>
        <dbReference type="PROSITE" id="PS51084"/>
    </source>
</evidence>
<dbReference type="GO" id="GO:0003824">
    <property type="term" value="F:catalytic activity"/>
    <property type="evidence" value="ECO:0007669"/>
    <property type="project" value="InterPro"/>
</dbReference>
<dbReference type="STRING" id="1441095.AM592_17230"/>
<dbReference type="InterPro" id="IPR052908">
    <property type="entry name" value="AP-4-A_phosphorylase"/>
</dbReference>
<gene>
    <name evidence="3" type="ORF">AM592_17230</name>
</gene>
<dbReference type="RefSeq" id="WP_053604952.1">
    <property type="nucleotide sequence ID" value="NZ_CP012600.1"/>
</dbReference>
<keyword evidence="4" id="KW-1185">Reference proteome</keyword>
<dbReference type="Gene3D" id="3.30.428.10">
    <property type="entry name" value="HIT-like"/>
    <property type="match status" value="1"/>
</dbReference>
<dbReference type="OrthoDB" id="9784774at2"/>
<dbReference type="EMBL" id="CP012600">
    <property type="protein sequence ID" value="ALC83118.1"/>
    <property type="molecule type" value="Genomic_DNA"/>
</dbReference>
<protein>
    <recommendedName>
        <fullName evidence="2">HIT domain-containing protein</fullName>
    </recommendedName>
</protein>
<evidence type="ECO:0000313" key="3">
    <source>
        <dbReference type="EMBL" id="ALC83118.1"/>
    </source>
</evidence>
<feature type="domain" description="HIT" evidence="2">
    <location>
        <begin position="6"/>
        <end position="110"/>
    </location>
</feature>
<reference evidence="3 4" key="2">
    <citation type="journal article" date="2016" name="Int. J. Syst. Evol. Microbiol.">
        <title>Bacillus gobiensis sp. nov., isolated from a soil sample.</title>
        <authorList>
            <person name="Liu B."/>
            <person name="Liu G.H."/>
            <person name="Cetin S."/>
            <person name="Schumann P."/>
            <person name="Pan Z.Z."/>
            <person name="Chen Q.Q."/>
        </authorList>
    </citation>
    <scope>NUCLEOTIDE SEQUENCE [LARGE SCALE GENOMIC DNA]</scope>
    <source>
        <strain evidence="3 4">FJAT-4402</strain>
    </source>
</reference>
<dbReference type="PROSITE" id="PS51084">
    <property type="entry name" value="HIT_2"/>
    <property type="match status" value="1"/>
</dbReference>
<dbReference type="InterPro" id="IPR011146">
    <property type="entry name" value="HIT-like"/>
</dbReference>
<dbReference type="PANTHER" id="PTHR42997">
    <property type="entry name" value="HIT FAMILY HYDROLASE"/>
    <property type="match status" value="1"/>
</dbReference>
<name>A0A0M4FWF6_9BACI</name>